<dbReference type="EMBL" id="JAESIY010000002">
    <property type="protein sequence ID" value="MBL3655479.1"/>
    <property type="molecule type" value="Genomic_DNA"/>
</dbReference>
<keyword evidence="2" id="KW-1185">Reference proteome</keyword>
<dbReference type="AlphaFoldDB" id="A0A937JYA6"/>
<proteinExistence type="predicted"/>
<reference evidence="1" key="1">
    <citation type="submission" date="2021-01" db="EMBL/GenBank/DDBJ databases">
        <title>Fulvivirga kasyanovii gen. nov., sp nov., a novel member of the phylum Bacteroidetes isolated from seawater in a mussel farm.</title>
        <authorList>
            <person name="Zhao L.-H."/>
            <person name="Wang Z.-J."/>
        </authorList>
    </citation>
    <scope>NUCLEOTIDE SEQUENCE</scope>
    <source>
        <strain evidence="1">2943</strain>
    </source>
</reference>
<gene>
    <name evidence="1" type="ORF">JL102_05010</name>
</gene>
<sequence length="355" mass="41338">MRFCFTLIIIISLGCKYSCSQSPNDDMARAQLLEIGKQVASNTQNNTVEQACIDESLTDKCIKYHNDQWYFFYTEEFTHLYINIQRQQCRDLLGVQLVVLEGELCAPDTYSIVDCVSLATQDDIYVELKELKAHNRYWLVVDGYLHDFCSFEIELAPEPKGFSAQQLNMLHNYQSVMEGSHVTLNWSIPDSVLVNSSSTLVYKRAKDVFRYSLLAEVPIKYNAFGTAQKQYSYTDSLKRPGYYYYRLVLQNNSGKKYYVAESSYRITESKDKILVPLDCKRDDQIVMEVRDEQGGEPIDIFKFYYSQAEHQPFVLFTETYKKKGIKYLEIKVANRDDDYVQTYYADLETGLVKKF</sequence>
<dbReference type="RefSeq" id="WP_202243148.1">
    <property type="nucleotide sequence ID" value="NZ_JAESIY010000002.1"/>
</dbReference>
<comment type="caution">
    <text evidence="1">The sequence shown here is derived from an EMBL/GenBank/DDBJ whole genome shotgun (WGS) entry which is preliminary data.</text>
</comment>
<accession>A0A937JYA6</accession>
<evidence type="ECO:0000313" key="2">
    <source>
        <dbReference type="Proteomes" id="UP000659388"/>
    </source>
</evidence>
<protein>
    <submittedName>
        <fullName evidence="1">Uncharacterized protein</fullName>
    </submittedName>
</protein>
<name>A0A937JYA6_9BACT</name>
<evidence type="ECO:0000313" key="1">
    <source>
        <dbReference type="EMBL" id="MBL3655479.1"/>
    </source>
</evidence>
<dbReference type="PROSITE" id="PS51257">
    <property type="entry name" value="PROKAR_LIPOPROTEIN"/>
    <property type="match status" value="1"/>
</dbReference>
<dbReference type="Proteomes" id="UP000659388">
    <property type="component" value="Unassembled WGS sequence"/>
</dbReference>
<organism evidence="1 2">
    <name type="scientific">Fulvivirga sediminis</name>
    <dbReference type="NCBI Taxonomy" id="2803949"/>
    <lineage>
        <taxon>Bacteria</taxon>
        <taxon>Pseudomonadati</taxon>
        <taxon>Bacteroidota</taxon>
        <taxon>Cytophagia</taxon>
        <taxon>Cytophagales</taxon>
        <taxon>Fulvivirgaceae</taxon>
        <taxon>Fulvivirga</taxon>
    </lineage>
</organism>